<evidence type="ECO:0000313" key="2">
    <source>
        <dbReference type="Proteomes" id="UP000322873"/>
    </source>
</evidence>
<protein>
    <submittedName>
        <fullName evidence="1">Uncharacterized protein</fullName>
    </submittedName>
</protein>
<evidence type="ECO:0000313" key="1">
    <source>
        <dbReference type="EMBL" id="KAA8576670.1"/>
    </source>
</evidence>
<dbReference type="Proteomes" id="UP000322873">
    <property type="component" value="Unassembled WGS sequence"/>
</dbReference>
<sequence length="87" mass="9730">MCVLDSMKQERIETHEIHTQIHAIRSNDSIVQVIDTIDNATIQSSSHHGLNSLNPSSTPSTFFVSFPTLSIFSLNPHDVFVQILKLV</sequence>
<name>A0A5M9K6X1_MONFR</name>
<dbReference type="AlphaFoldDB" id="A0A5M9K6X1"/>
<accession>A0A5M9K6X1</accession>
<proteinExistence type="predicted"/>
<reference evidence="1 2" key="1">
    <citation type="submission" date="2019-06" db="EMBL/GenBank/DDBJ databases">
        <title>Genome Sequence of the Brown Rot Fungal Pathogen Monilinia fructicola.</title>
        <authorList>
            <person name="De Miccolis Angelini R.M."/>
            <person name="Landi L."/>
            <person name="Abate D."/>
            <person name="Pollastro S."/>
            <person name="Romanazzi G."/>
            <person name="Faretra F."/>
        </authorList>
    </citation>
    <scope>NUCLEOTIDE SEQUENCE [LARGE SCALE GENOMIC DNA]</scope>
    <source>
        <strain evidence="1 2">Mfrc123</strain>
    </source>
</reference>
<comment type="caution">
    <text evidence="1">The sequence shown here is derived from an EMBL/GenBank/DDBJ whole genome shotgun (WGS) entry which is preliminary data.</text>
</comment>
<organism evidence="1 2">
    <name type="scientific">Monilinia fructicola</name>
    <name type="common">Brown rot fungus</name>
    <name type="synonym">Ciboria fructicola</name>
    <dbReference type="NCBI Taxonomy" id="38448"/>
    <lineage>
        <taxon>Eukaryota</taxon>
        <taxon>Fungi</taxon>
        <taxon>Dikarya</taxon>
        <taxon>Ascomycota</taxon>
        <taxon>Pezizomycotina</taxon>
        <taxon>Leotiomycetes</taxon>
        <taxon>Helotiales</taxon>
        <taxon>Sclerotiniaceae</taxon>
        <taxon>Monilinia</taxon>
    </lineage>
</organism>
<dbReference type="EMBL" id="VICG01000001">
    <property type="protein sequence ID" value="KAA8576670.1"/>
    <property type="molecule type" value="Genomic_DNA"/>
</dbReference>
<gene>
    <name evidence="1" type="ORF">EYC84_006752</name>
</gene>
<keyword evidence="2" id="KW-1185">Reference proteome</keyword>